<keyword evidence="4" id="KW-1185">Reference proteome</keyword>
<protein>
    <submittedName>
        <fullName evidence="3">Protein cramped-like protein</fullName>
    </submittedName>
</protein>
<keyword evidence="2" id="KW-0539">Nucleus</keyword>
<organism evidence="3 4">
    <name type="scientific">Stegodyphus mimosarum</name>
    <name type="common">African social velvet spider</name>
    <dbReference type="NCBI Taxonomy" id="407821"/>
    <lineage>
        <taxon>Eukaryota</taxon>
        <taxon>Metazoa</taxon>
        <taxon>Ecdysozoa</taxon>
        <taxon>Arthropoda</taxon>
        <taxon>Chelicerata</taxon>
        <taxon>Arachnida</taxon>
        <taxon>Araneae</taxon>
        <taxon>Araneomorphae</taxon>
        <taxon>Entelegynae</taxon>
        <taxon>Eresoidea</taxon>
        <taxon>Eresidae</taxon>
        <taxon>Stegodyphus</taxon>
    </lineage>
</organism>
<dbReference type="EMBL" id="KL823130">
    <property type="protein sequence ID" value="KFM83460.1"/>
    <property type="molecule type" value="Genomic_DNA"/>
</dbReference>
<dbReference type="PANTHER" id="PTHR21677">
    <property type="entry name" value="CRAMPED PROTEIN"/>
    <property type="match status" value="1"/>
</dbReference>
<dbReference type="PANTHER" id="PTHR21677:SF1">
    <property type="entry name" value="PROTEIN CRAMPED-LIKE"/>
    <property type="match status" value="1"/>
</dbReference>
<dbReference type="InterPro" id="IPR055315">
    <property type="entry name" value="Cramped-like"/>
</dbReference>
<evidence type="ECO:0000313" key="3">
    <source>
        <dbReference type="EMBL" id="KFM83460.1"/>
    </source>
</evidence>
<feature type="non-terminal residue" evidence="3">
    <location>
        <position position="116"/>
    </location>
</feature>
<gene>
    <name evidence="3" type="ORF">X975_06357</name>
</gene>
<evidence type="ECO:0000256" key="2">
    <source>
        <dbReference type="ARBA" id="ARBA00023242"/>
    </source>
</evidence>
<sequence length="116" mass="13765">MIKNKDQVRHFYYRTWHKISKFLEISECVRKQTQELYGLINYAELRKKIGGCLNEKNRQKLNELVFSGVTTVKHKGKKLRIKTPVCRALKKLNNVSDTKEPETDKLPKDIFVEFRP</sequence>
<proteinExistence type="predicted"/>
<keyword evidence="1" id="KW-0238">DNA-binding</keyword>
<dbReference type="Proteomes" id="UP000054359">
    <property type="component" value="Unassembled WGS sequence"/>
</dbReference>
<accession>A0A087V1H1</accession>
<dbReference type="GO" id="GO:0005634">
    <property type="term" value="C:nucleus"/>
    <property type="evidence" value="ECO:0007669"/>
    <property type="project" value="TreeGrafter"/>
</dbReference>
<dbReference type="AlphaFoldDB" id="A0A087V1H1"/>
<name>A0A087V1H1_STEMI</name>
<dbReference type="GO" id="GO:0003677">
    <property type="term" value="F:DNA binding"/>
    <property type="evidence" value="ECO:0007669"/>
    <property type="project" value="UniProtKB-KW"/>
</dbReference>
<evidence type="ECO:0000256" key="1">
    <source>
        <dbReference type="ARBA" id="ARBA00023125"/>
    </source>
</evidence>
<dbReference type="GO" id="GO:0007389">
    <property type="term" value="P:pattern specification process"/>
    <property type="evidence" value="ECO:0007669"/>
    <property type="project" value="TreeGrafter"/>
</dbReference>
<evidence type="ECO:0000313" key="4">
    <source>
        <dbReference type="Proteomes" id="UP000054359"/>
    </source>
</evidence>
<dbReference type="GO" id="GO:0003682">
    <property type="term" value="F:chromatin binding"/>
    <property type="evidence" value="ECO:0007669"/>
    <property type="project" value="InterPro"/>
</dbReference>
<reference evidence="3 4" key="1">
    <citation type="submission" date="2013-11" db="EMBL/GenBank/DDBJ databases">
        <title>Genome sequencing of Stegodyphus mimosarum.</title>
        <authorList>
            <person name="Bechsgaard J."/>
        </authorList>
    </citation>
    <scope>NUCLEOTIDE SEQUENCE [LARGE SCALE GENOMIC DNA]</scope>
</reference>
<dbReference type="OrthoDB" id="6424768at2759"/>
<dbReference type="STRING" id="407821.A0A087V1H1"/>